<keyword evidence="3" id="KW-1185">Reference proteome</keyword>
<keyword evidence="1" id="KW-0472">Membrane</keyword>
<proteinExistence type="predicted"/>
<keyword evidence="1" id="KW-1133">Transmembrane helix</keyword>
<comment type="caution">
    <text evidence="2">The sequence shown here is derived from an EMBL/GenBank/DDBJ whole genome shotgun (WGS) entry which is preliminary data.</text>
</comment>
<organism evidence="2 3">
    <name type="scientific">Carboxylicivirga marina</name>
    <dbReference type="NCBI Taxonomy" id="2800988"/>
    <lineage>
        <taxon>Bacteria</taxon>
        <taxon>Pseudomonadati</taxon>
        <taxon>Bacteroidota</taxon>
        <taxon>Bacteroidia</taxon>
        <taxon>Marinilabiliales</taxon>
        <taxon>Marinilabiliaceae</taxon>
        <taxon>Carboxylicivirga</taxon>
    </lineage>
</organism>
<evidence type="ECO:0000313" key="2">
    <source>
        <dbReference type="EMBL" id="MBK3519766.1"/>
    </source>
</evidence>
<feature type="transmembrane region" description="Helical" evidence="1">
    <location>
        <begin position="21"/>
        <end position="42"/>
    </location>
</feature>
<reference evidence="2 3" key="1">
    <citation type="submission" date="2021-01" db="EMBL/GenBank/DDBJ databases">
        <title>Carboxyliciviraga sp.nov., isolated from coastal sediments.</title>
        <authorList>
            <person name="Lu D."/>
            <person name="Zhang T."/>
        </authorList>
    </citation>
    <scope>NUCLEOTIDE SEQUENCE [LARGE SCALE GENOMIC DNA]</scope>
    <source>
        <strain evidence="2 3">N1Y132</strain>
    </source>
</reference>
<keyword evidence="1" id="KW-0812">Transmembrane</keyword>
<evidence type="ECO:0000313" key="3">
    <source>
        <dbReference type="Proteomes" id="UP000605676"/>
    </source>
</evidence>
<accession>A0ABS1HQ41</accession>
<sequence>MTKSLSQADIKELRYQCRMGYLLPVFLCALLSYVIVGFHQYNSDFEEIVFTSIDGLIILACVIFSIWVSYQMNGKYYQDIRNNIKVAERKVIQKKQAKRDFEAGSGNMTTLPHNNPMNEFTRFDFIMDNTLYRVDKDLFESCSDGDKVSFYYAPKSKYLLSIEKD</sequence>
<evidence type="ECO:0008006" key="4">
    <source>
        <dbReference type="Google" id="ProtNLM"/>
    </source>
</evidence>
<feature type="transmembrane region" description="Helical" evidence="1">
    <location>
        <begin position="48"/>
        <end position="70"/>
    </location>
</feature>
<gene>
    <name evidence="2" type="ORF">JIV24_20665</name>
</gene>
<protein>
    <recommendedName>
        <fullName evidence="4">DUF3592 domain-containing protein</fullName>
    </recommendedName>
</protein>
<dbReference type="EMBL" id="JAENRR010000090">
    <property type="protein sequence ID" value="MBK3519766.1"/>
    <property type="molecule type" value="Genomic_DNA"/>
</dbReference>
<dbReference type="RefSeq" id="WP_200466985.1">
    <property type="nucleotide sequence ID" value="NZ_JAENRR010000090.1"/>
</dbReference>
<evidence type="ECO:0000256" key="1">
    <source>
        <dbReference type="SAM" id="Phobius"/>
    </source>
</evidence>
<dbReference type="Proteomes" id="UP000605676">
    <property type="component" value="Unassembled WGS sequence"/>
</dbReference>
<name>A0ABS1HQ41_9BACT</name>